<dbReference type="PANTHER" id="PTHR45453">
    <property type="entry name" value="PHOSPHATE REGULON SENSOR PROTEIN PHOR"/>
    <property type="match status" value="1"/>
</dbReference>
<dbReference type="InterPro" id="IPR003661">
    <property type="entry name" value="HisK_dim/P_dom"/>
</dbReference>
<comment type="subcellular location">
    <subcellularLocation>
        <location evidence="2">Membrane</location>
    </subcellularLocation>
</comment>
<feature type="transmembrane region" description="Helical" evidence="8">
    <location>
        <begin position="21"/>
        <end position="44"/>
    </location>
</feature>
<dbReference type="Gene3D" id="3.30.565.10">
    <property type="entry name" value="Histidine kinase-like ATPase, C-terminal domain"/>
    <property type="match status" value="1"/>
</dbReference>
<keyword evidence="8" id="KW-0472">Membrane</keyword>
<evidence type="ECO:0000259" key="9">
    <source>
        <dbReference type="PROSITE" id="PS50109"/>
    </source>
</evidence>
<dbReference type="PANTHER" id="PTHR45453:SF1">
    <property type="entry name" value="PHOSPHATE REGULON SENSOR PROTEIN PHOR"/>
    <property type="match status" value="1"/>
</dbReference>
<evidence type="ECO:0000256" key="8">
    <source>
        <dbReference type="SAM" id="Phobius"/>
    </source>
</evidence>
<keyword evidence="5" id="KW-0808">Transferase</keyword>
<dbReference type="Pfam" id="PF02518">
    <property type="entry name" value="HATPase_c"/>
    <property type="match status" value="1"/>
</dbReference>
<keyword evidence="8" id="KW-0812">Transmembrane</keyword>
<dbReference type="SMART" id="SM00387">
    <property type="entry name" value="HATPase_c"/>
    <property type="match status" value="1"/>
</dbReference>
<dbReference type="EC" id="2.7.13.3" evidence="3"/>
<evidence type="ECO:0000256" key="5">
    <source>
        <dbReference type="ARBA" id="ARBA00022679"/>
    </source>
</evidence>
<organism evidence="10 11">
    <name type="scientific">Clostridium butyricum E4 str. BoNT E BL5262</name>
    <dbReference type="NCBI Taxonomy" id="632245"/>
    <lineage>
        <taxon>Bacteria</taxon>
        <taxon>Bacillati</taxon>
        <taxon>Bacillota</taxon>
        <taxon>Clostridia</taxon>
        <taxon>Eubacteriales</taxon>
        <taxon>Clostridiaceae</taxon>
        <taxon>Clostridium</taxon>
    </lineage>
</organism>
<dbReference type="InterPro" id="IPR003594">
    <property type="entry name" value="HATPase_dom"/>
</dbReference>
<evidence type="ECO:0000256" key="4">
    <source>
        <dbReference type="ARBA" id="ARBA00022553"/>
    </source>
</evidence>
<dbReference type="SMART" id="SM00388">
    <property type="entry name" value="HisKA"/>
    <property type="match status" value="1"/>
</dbReference>
<dbReference type="InterPro" id="IPR036097">
    <property type="entry name" value="HisK_dim/P_sf"/>
</dbReference>
<name>C4IAX2_CLOBU</name>
<dbReference type="SUPFAM" id="SSF55874">
    <property type="entry name" value="ATPase domain of HSP90 chaperone/DNA topoisomerase II/histidine kinase"/>
    <property type="match status" value="1"/>
</dbReference>
<keyword evidence="8" id="KW-1133">Transmembrane helix</keyword>
<gene>
    <name evidence="10" type="ORF">CLP_0417</name>
</gene>
<keyword evidence="7" id="KW-0902">Two-component regulatory system</keyword>
<dbReference type="GO" id="GO:0005886">
    <property type="term" value="C:plasma membrane"/>
    <property type="evidence" value="ECO:0007669"/>
    <property type="project" value="TreeGrafter"/>
</dbReference>
<dbReference type="GO" id="GO:0016036">
    <property type="term" value="P:cellular response to phosphate starvation"/>
    <property type="evidence" value="ECO:0007669"/>
    <property type="project" value="TreeGrafter"/>
</dbReference>
<dbReference type="Proteomes" id="UP000003081">
    <property type="component" value="Unassembled WGS sequence"/>
</dbReference>
<feature type="domain" description="Histidine kinase" evidence="9">
    <location>
        <begin position="316"/>
        <end position="533"/>
    </location>
</feature>
<dbReference type="EMBL" id="ACOM01000001">
    <property type="protein sequence ID" value="EEP56207.1"/>
    <property type="molecule type" value="Genomic_DNA"/>
</dbReference>
<dbReference type="GO" id="GO:0000155">
    <property type="term" value="F:phosphorelay sensor kinase activity"/>
    <property type="evidence" value="ECO:0007669"/>
    <property type="project" value="InterPro"/>
</dbReference>
<dbReference type="CDD" id="cd00082">
    <property type="entry name" value="HisKA"/>
    <property type="match status" value="1"/>
</dbReference>
<feature type="transmembrane region" description="Helical" evidence="8">
    <location>
        <begin position="222"/>
        <end position="244"/>
    </location>
</feature>
<evidence type="ECO:0000256" key="7">
    <source>
        <dbReference type="ARBA" id="ARBA00023012"/>
    </source>
</evidence>
<dbReference type="HOGENOM" id="CLU_000445_89_6_9"/>
<dbReference type="SUPFAM" id="SSF47384">
    <property type="entry name" value="Homodimeric domain of signal transducing histidine kinase"/>
    <property type="match status" value="1"/>
</dbReference>
<keyword evidence="6 10" id="KW-0418">Kinase</keyword>
<comment type="caution">
    <text evidence="10">The sequence shown here is derived from an EMBL/GenBank/DDBJ whole genome shotgun (WGS) entry which is preliminary data.</text>
</comment>
<evidence type="ECO:0000256" key="1">
    <source>
        <dbReference type="ARBA" id="ARBA00000085"/>
    </source>
</evidence>
<keyword evidence="4" id="KW-0597">Phosphoprotein</keyword>
<comment type="catalytic activity">
    <reaction evidence="1">
        <text>ATP + protein L-histidine = ADP + protein N-phospho-L-histidine.</text>
        <dbReference type="EC" id="2.7.13.3"/>
    </reaction>
</comment>
<dbReference type="InterPro" id="IPR050351">
    <property type="entry name" value="BphY/WalK/GraS-like"/>
</dbReference>
<protein>
    <recommendedName>
        <fullName evidence="3">histidine kinase</fullName>
        <ecNumber evidence="3">2.7.13.3</ecNumber>
    </recommendedName>
</protein>
<dbReference type="eggNOG" id="COG2205">
    <property type="taxonomic scope" value="Bacteria"/>
</dbReference>
<evidence type="ECO:0000313" key="10">
    <source>
        <dbReference type="EMBL" id="EEP56207.1"/>
    </source>
</evidence>
<evidence type="ECO:0000256" key="2">
    <source>
        <dbReference type="ARBA" id="ARBA00004370"/>
    </source>
</evidence>
<dbReference type="Gene3D" id="1.10.287.130">
    <property type="match status" value="1"/>
</dbReference>
<proteinExistence type="predicted"/>
<dbReference type="InterPro" id="IPR036890">
    <property type="entry name" value="HATPase_C_sf"/>
</dbReference>
<dbReference type="RefSeq" id="WP_003413282.1">
    <property type="nucleotide sequence ID" value="NZ_ACOM01000001.1"/>
</dbReference>
<dbReference type="AlphaFoldDB" id="C4IAX2"/>
<keyword evidence="11" id="KW-1185">Reference proteome</keyword>
<evidence type="ECO:0000256" key="6">
    <source>
        <dbReference type="ARBA" id="ARBA00022777"/>
    </source>
</evidence>
<dbReference type="InterPro" id="IPR004358">
    <property type="entry name" value="Sig_transdc_His_kin-like_C"/>
</dbReference>
<evidence type="ECO:0000256" key="3">
    <source>
        <dbReference type="ARBA" id="ARBA00012438"/>
    </source>
</evidence>
<evidence type="ECO:0000313" key="11">
    <source>
        <dbReference type="Proteomes" id="UP000003081"/>
    </source>
</evidence>
<dbReference type="PRINTS" id="PR00344">
    <property type="entry name" value="BCTRLSENSOR"/>
</dbReference>
<accession>C4IAX2</accession>
<dbReference type="InterPro" id="IPR005467">
    <property type="entry name" value="His_kinase_dom"/>
</dbReference>
<dbReference type="PROSITE" id="PS50109">
    <property type="entry name" value="HIS_KIN"/>
    <property type="match status" value="1"/>
</dbReference>
<reference evidence="10 11" key="1">
    <citation type="submission" date="2009-08" db="EMBL/GenBank/DDBJ databases">
        <authorList>
            <person name="Shrivastava S."/>
            <person name="Brinkac L.B."/>
            <person name="Brown J.L."/>
            <person name="Bruce D.B."/>
            <person name="Detter C."/>
            <person name="Green L.D."/>
            <person name="Munk C.A."/>
            <person name="Rogers Y.C."/>
            <person name="Tapia R."/>
            <person name="Sims D.R."/>
            <person name="Smith L.A."/>
            <person name="Smith T.J."/>
            <person name="Sutton G."/>
            <person name="Brettin T."/>
        </authorList>
    </citation>
    <scope>NUCLEOTIDE SEQUENCE [LARGE SCALE GENOMIC DNA]</scope>
    <source>
        <strain evidence="11">E4 str. BoNT E BL5262</strain>
    </source>
</reference>
<dbReference type="GO" id="GO:0004721">
    <property type="term" value="F:phosphoprotein phosphatase activity"/>
    <property type="evidence" value="ECO:0007669"/>
    <property type="project" value="TreeGrafter"/>
</dbReference>
<dbReference type="Pfam" id="PF00512">
    <property type="entry name" value="HisKA"/>
    <property type="match status" value="1"/>
</dbReference>
<sequence length="533" mass="62043">MKSKNSKRKCGTLSKLLIKNYTMFTLSILIVFGVIYSVLNYYVYITFSLPQIDLFIEKAKKISDNQFMNIKTNKYLGNQGEFILLNENGKTIYTNNPALYSDYLISELESIPNYSDDEYTSIERLKSKDGDLIYFISKRYYNNSKIQDINDYMFLDEKYNIIYSNTSTERKSLTGKEFKFISGSIYNNYLLFKHNYINSEGSERTLIFITKMLSEEKYMNTYYLFNKSWIVFIFMYIVMSILFIKSMSNKFKKLLIPLNNAIIGFLNGARNKLNWYTGPDEFVDIAVNFDDLAERLIKSEWENSRLNDSRRRLLADISHDLKSPLTVIQGYAIALRDGVVAKDEQEKYLNLICEKSKYTMELLSDFHEYSKLEHPDFPIYFKMLNVCEVLQTYLADRYNEIEFSGFELDVDIPDEIIKCKIDRILFCRAIDNIINNSIKYNQKGTTIRLSIRKYEDKVKIIIGDTGIGINRKELDSIFKPFSLGNHSINFSSGSGLGLSICDKIIKVHNGIIVLKYPADNGYSTQFEIVLKAI</sequence>